<dbReference type="AlphaFoldDB" id="A0AA35UFH4"/>
<reference evidence="1" key="1">
    <citation type="submission" date="2023-03" db="EMBL/GenBank/DDBJ databases">
        <authorList>
            <person name="Pearce D."/>
        </authorList>
    </citation>
    <scope>NUCLEOTIDE SEQUENCE</scope>
    <source>
        <strain evidence="1">Mc</strain>
    </source>
</reference>
<proteinExistence type="predicted"/>
<evidence type="ECO:0000313" key="1">
    <source>
        <dbReference type="EMBL" id="CAI8876160.1"/>
    </source>
</evidence>
<gene>
    <name evidence="1" type="ORF">MCNOR_2971</name>
</gene>
<dbReference type="Proteomes" id="UP001158598">
    <property type="component" value="Chromosome"/>
</dbReference>
<accession>A0AA35UFH4</accession>
<sequence>MAGGMLCSGCARQRSAPSLSTEAEICQSLDYAIKQAASDFNDIRLNVTPYYVMNRWDTKPIFPEADCDIFDWGAFYV</sequence>
<name>A0AA35UFH4_METCP</name>
<organism evidence="1 2">
    <name type="scientific">Methylococcus capsulatus</name>
    <dbReference type="NCBI Taxonomy" id="414"/>
    <lineage>
        <taxon>Bacteria</taxon>
        <taxon>Pseudomonadati</taxon>
        <taxon>Pseudomonadota</taxon>
        <taxon>Gammaproteobacteria</taxon>
        <taxon>Methylococcales</taxon>
        <taxon>Methylococcaceae</taxon>
        <taxon>Methylococcus</taxon>
    </lineage>
</organism>
<dbReference type="EMBL" id="OX458332">
    <property type="protein sequence ID" value="CAI8876160.1"/>
    <property type="molecule type" value="Genomic_DNA"/>
</dbReference>
<protein>
    <submittedName>
        <fullName evidence="1">Uncharacterized protein</fullName>
    </submittedName>
</protein>
<evidence type="ECO:0000313" key="2">
    <source>
        <dbReference type="Proteomes" id="UP001158598"/>
    </source>
</evidence>